<evidence type="ECO:0000313" key="3">
    <source>
        <dbReference type="EMBL" id="PMD17167.1"/>
    </source>
</evidence>
<name>A0A2J6PT01_9HELO</name>
<keyword evidence="2" id="KW-1133">Transmembrane helix</keyword>
<accession>A0A2J6PT01</accession>
<protein>
    <submittedName>
        <fullName evidence="3">Uncharacterized protein</fullName>
    </submittedName>
</protein>
<keyword evidence="4" id="KW-1185">Reference proteome</keyword>
<feature type="compositionally biased region" description="Low complexity" evidence="1">
    <location>
        <begin position="17"/>
        <end position="26"/>
    </location>
</feature>
<keyword evidence="2" id="KW-0812">Transmembrane</keyword>
<sequence>MLRETKDLPLLPLYHSISHSRTSSPTPSAPSDPPPLYSSLQSSPFQLSSNAGRKSISPPPKDRNWNRRKAIICIVVGVILLLVVPLAIFGGVLLATRNEEQQCANEGVWDGATACES</sequence>
<dbReference type="AlphaFoldDB" id="A0A2J6PT01"/>
<dbReference type="EMBL" id="KZ613501">
    <property type="protein sequence ID" value="PMD17167.1"/>
    <property type="molecule type" value="Genomic_DNA"/>
</dbReference>
<feature type="compositionally biased region" description="Low complexity" evidence="1">
    <location>
        <begin position="37"/>
        <end position="49"/>
    </location>
</feature>
<evidence type="ECO:0000313" key="4">
    <source>
        <dbReference type="Proteomes" id="UP000235672"/>
    </source>
</evidence>
<reference evidence="3 4" key="1">
    <citation type="submission" date="2016-05" db="EMBL/GenBank/DDBJ databases">
        <title>A degradative enzymes factory behind the ericoid mycorrhizal symbiosis.</title>
        <authorList>
            <consortium name="DOE Joint Genome Institute"/>
            <person name="Martino E."/>
            <person name="Morin E."/>
            <person name="Grelet G."/>
            <person name="Kuo A."/>
            <person name="Kohler A."/>
            <person name="Daghino S."/>
            <person name="Barry K."/>
            <person name="Choi C."/>
            <person name="Cichocki N."/>
            <person name="Clum A."/>
            <person name="Copeland A."/>
            <person name="Hainaut M."/>
            <person name="Haridas S."/>
            <person name="Labutti K."/>
            <person name="Lindquist E."/>
            <person name="Lipzen A."/>
            <person name="Khouja H.-R."/>
            <person name="Murat C."/>
            <person name="Ohm R."/>
            <person name="Olson A."/>
            <person name="Spatafora J."/>
            <person name="Veneault-Fourrey C."/>
            <person name="Henrissat B."/>
            <person name="Grigoriev I."/>
            <person name="Martin F."/>
            <person name="Perotto S."/>
        </authorList>
    </citation>
    <scope>NUCLEOTIDE SEQUENCE [LARGE SCALE GENOMIC DNA]</scope>
    <source>
        <strain evidence="3 4">UAMH 7357</strain>
    </source>
</reference>
<proteinExistence type="predicted"/>
<evidence type="ECO:0000256" key="1">
    <source>
        <dbReference type="SAM" id="MobiDB-lite"/>
    </source>
</evidence>
<organism evidence="3 4">
    <name type="scientific">Hyaloscypha hepaticicola</name>
    <dbReference type="NCBI Taxonomy" id="2082293"/>
    <lineage>
        <taxon>Eukaryota</taxon>
        <taxon>Fungi</taxon>
        <taxon>Dikarya</taxon>
        <taxon>Ascomycota</taxon>
        <taxon>Pezizomycotina</taxon>
        <taxon>Leotiomycetes</taxon>
        <taxon>Helotiales</taxon>
        <taxon>Hyaloscyphaceae</taxon>
        <taxon>Hyaloscypha</taxon>
    </lineage>
</organism>
<feature type="compositionally biased region" description="Pro residues" evidence="1">
    <location>
        <begin position="27"/>
        <end position="36"/>
    </location>
</feature>
<evidence type="ECO:0000256" key="2">
    <source>
        <dbReference type="SAM" id="Phobius"/>
    </source>
</evidence>
<gene>
    <name evidence="3" type="ORF">NA56DRAFT_648900</name>
</gene>
<feature type="region of interest" description="Disordered" evidence="1">
    <location>
        <begin position="17"/>
        <end position="64"/>
    </location>
</feature>
<dbReference type="Proteomes" id="UP000235672">
    <property type="component" value="Unassembled WGS sequence"/>
</dbReference>
<feature type="transmembrane region" description="Helical" evidence="2">
    <location>
        <begin position="70"/>
        <end position="95"/>
    </location>
</feature>
<keyword evidence="2" id="KW-0472">Membrane</keyword>